<gene>
    <name evidence="1" type="ordered locus">Sare_1566</name>
</gene>
<dbReference type="STRING" id="391037.Sare_1566"/>
<reference evidence="1" key="1">
    <citation type="submission" date="2007-10" db="EMBL/GenBank/DDBJ databases">
        <title>Complete sequence of Salinispora arenicola CNS-205.</title>
        <authorList>
            <consortium name="US DOE Joint Genome Institute"/>
            <person name="Copeland A."/>
            <person name="Lucas S."/>
            <person name="Lapidus A."/>
            <person name="Barry K."/>
            <person name="Glavina del Rio T."/>
            <person name="Dalin E."/>
            <person name="Tice H."/>
            <person name="Pitluck S."/>
            <person name="Foster B."/>
            <person name="Schmutz J."/>
            <person name="Larimer F."/>
            <person name="Land M."/>
            <person name="Hauser L."/>
            <person name="Kyrpides N."/>
            <person name="Ivanova N."/>
            <person name="Jensen P.R."/>
            <person name="Moore B.S."/>
            <person name="Penn K."/>
            <person name="Jenkins C."/>
            <person name="Udwary D."/>
            <person name="Xiang L."/>
            <person name="Gontang E."/>
            <person name="Richardson P."/>
        </authorList>
    </citation>
    <scope>NUCLEOTIDE SEQUENCE [LARGE SCALE GENOMIC DNA]</scope>
    <source>
        <strain evidence="1">CNS-205</strain>
    </source>
</reference>
<sequence>MLHPLLDLPAALAAGLLLAVAVALTSRHRLRALRHELAALRLAALLDPLTGLANRAGLT</sequence>
<name>A8LUV9_SALAI</name>
<proteinExistence type="predicted"/>
<dbReference type="EMBL" id="CP000850">
    <property type="protein sequence ID" value="ABV97462.1"/>
    <property type="molecule type" value="Genomic_DNA"/>
</dbReference>
<protein>
    <submittedName>
        <fullName evidence="1">Uncharacterized protein</fullName>
    </submittedName>
</protein>
<dbReference type="HOGENOM" id="CLU_2957966_0_0_11"/>
<evidence type="ECO:0000313" key="1">
    <source>
        <dbReference type="EMBL" id="ABV97462.1"/>
    </source>
</evidence>
<accession>A8LUV9</accession>
<dbReference type="AlphaFoldDB" id="A8LUV9"/>
<dbReference type="KEGG" id="saq:Sare_1566"/>
<organism evidence="1">
    <name type="scientific">Salinispora arenicola (strain CNS-205)</name>
    <dbReference type="NCBI Taxonomy" id="391037"/>
    <lineage>
        <taxon>Bacteria</taxon>
        <taxon>Bacillati</taxon>
        <taxon>Actinomycetota</taxon>
        <taxon>Actinomycetes</taxon>
        <taxon>Micromonosporales</taxon>
        <taxon>Micromonosporaceae</taxon>
        <taxon>Salinispora</taxon>
    </lineage>
</organism>